<protein>
    <submittedName>
        <fullName evidence="1">Phage shock protein D</fullName>
    </submittedName>
</protein>
<organism evidence="1 2">
    <name type="scientific">Rouxiella chamberiensis</name>
    <dbReference type="NCBI Taxonomy" id="1513468"/>
    <lineage>
        <taxon>Bacteria</taxon>
        <taxon>Pseudomonadati</taxon>
        <taxon>Pseudomonadota</taxon>
        <taxon>Gammaproteobacteria</taxon>
        <taxon>Enterobacterales</taxon>
        <taxon>Yersiniaceae</taxon>
        <taxon>Rouxiella</taxon>
    </lineage>
</organism>
<reference evidence="1" key="1">
    <citation type="submission" date="2022-12" db="EMBL/GenBank/DDBJ databases">
        <title>Complete genome sequence of an Australian strain of Rouxiella badensis DAR84756 and resolution of the R. badensis DSM100043 and R. chamberiensis DSM28324 genomes.</title>
        <authorList>
            <person name="Paul S."/>
            <person name="Anderson P.J."/>
            <person name="Maynard G."/>
            <person name="Dyall-Smith M."/>
            <person name="Kudinha T."/>
        </authorList>
    </citation>
    <scope>NUCLEOTIDE SEQUENCE</scope>
    <source>
        <strain evidence="1">DSM 28324</strain>
    </source>
</reference>
<accession>A0ABY7HTP4</accession>
<dbReference type="RefSeq" id="WP_045046641.1">
    <property type="nucleotide sequence ID" value="NZ_CP114058.1"/>
</dbReference>
<name>A0ABY7HTP4_9GAMM</name>
<gene>
    <name evidence="1" type="ORF">O1V66_09490</name>
</gene>
<keyword evidence="2" id="KW-1185">Reference proteome</keyword>
<evidence type="ECO:0000313" key="2">
    <source>
        <dbReference type="Proteomes" id="UP001164712"/>
    </source>
</evidence>
<dbReference type="EMBL" id="CP114058">
    <property type="protein sequence ID" value="WAT02730.1"/>
    <property type="molecule type" value="Genomic_DNA"/>
</dbReference>
<sequence length="66" mass="7305">MKKVFKLIITLVLTFAPAGVAARLLGVLGRGPLRYILAIVLEPLIRRLLTALLGRHARESDEKITK</sequence>
<evidence type="ECO:0000313" key="1">
    <source>
        <dbReference type="EMBL" id="WAT02730.1"/>
    </source>
</evidence>
<dbReference type="Pfam" id="PF09584">
    <property type="entry name" value="Phageshock_PspD"/>
    <property type="match status" value="1"/>
</dbReference>
<proteinExistence type="predicted"/>
<dbReference type="Proteomes" id="UP001164712">
    <property type="component" value="Chromosome"/>
</dbReference>
<dbReference type="InterPro" id="IPR014321">
    <property type="entry name" value="Phageshock_PspD"/>
</dbReference>